<dbReference type="Proteomes" id="UP000011885">
    <property type="component" value="Unassembled WGS sequence"/>
</dbReference>
<protein>
    <submittedName>
        <fullName evidence="2">Uncharacterized protein</fullName>
    </submittedName>
</protein>
<dbReference type="SUPFAM" id="SSF49464">
    <property type="entry name" value="Carboxypeptidase regulatory domain-like"/>
    <property type="match status" value="1"/>
</dbReference>
<dbReference type="PATRIC" id="fig|1263870.3.peg.296"/>
<reference evidence="2 3" key="1">
    <citation type="journal article" date="2013" name="Mar. Genomics">
        <title>Expression of sulfatases in Rhodopirellula baltica and the diversity of sulfatases in the genus Rhodopirellula.</title>
        <authorList>
            <person name="Wegner C.E."/>
            <person name="Richter-Heitmann T."/>
            <person name="Klindworth A."/>
            <person name="Klockow C."/>
            <person name="Richter M."/>
            <person name="Achstetter T."/>
            <person name="Glockner F.O."/>
            <person name="Harder J."/>
        </authorList>
    </citation>
    <scope>NUCLEOTIDE SEQUENCE [LARGE SCALE GENOMIC DNA]</scope>
    <source>
        <strain evidence="2 3">SM41</strain>
    </source>
</reference>
<gene>
    <name evidence="2" type="ORF">RSSM_00271</name>
</gene>
<feature type="compositionally biased region" description="Polar residues" evidence="1">
    <location>
        <begin position="68"/>
        <end position="77"/>
    </location>
</feature>
<feature type="region of interest" description="Disordered" evidence="1">
    <location>
        <begin position="53"/>
        <end position="77"/>
    </location>
</feature>
<proteinExistence type="predicted"/>
<dbReference type="Pfam" id="PF13620">
    <property type="entry name" value="CarboxypepD_reg"/>
    <property type="match status" value="1"/>
</dbReference>
<dbReference type="AlphaFoldDB" id="M5UA33"/>
<evidence type="ECO:0000313" key="2">
    <source>
        <dbReference type="EMBL" id="EMI58287.1"/>
    </source>
</evidence>
<dbReference type="Gene3D" id="2.60.40.1120">
    <property type="entry name" value="Carboxypeptidase-like, regulatory domain"/>
    <property type="match status" value="1"/>
</dbReference>
<dbReference type="Gene3D" id="3.40.50.1820">
    <property type="entry name" value="alpha/beta hydrolase"/>
    <property type="match status" value="1"/>
</dbReference>
<evidence type="ECO:0000256" key="1">
    <source>
        <dbReference type="SAM" id="MobiDB-lite"/>
    </source>
</evidence>
<feature type="compositionally biased region" description="Basic and acidic residues" evidence="1">
    <location>
        <begin position="100"/>
        <end position="111"/>
    </location>
</feature>
<dbReference type="SUPFAM" id="SSF53474">
    <property type="entry name" value="alpha/beta-Hydrolases"/>
    <property type="match status" value="1"/>
</dbReference>
<dbReference type="InterPro" id="IPR029058">
    <property type="entry name" value="AB_hydrolase_fold"/>
</dbReference>
<keyword evidence="3" id="KW-1185">Reference proteome</keyword>
<name>M5UA33_9BACT</name>
<sequence length="483" mass="53653">MKGDPIPSSPPDAHLADRRPIHTMNHLCRVPHLSLQLVVILAFTVHAFTAVTPASGEKAPPSDPNERVTLNGTVRDTSDNILPNVSVHVLSEQTTTNHSASDRSDAASTQTDRDGEFFLTVHASTPIRLRLTKEGYNEKLLTITDTDAPVETAMVAKTDDTGLIQHTAQISMSHCLGAIRRDRERYQGRPMDESLYREIVERFGEEPHDEAIFRIYLPPETPKLNGLFLISEHGVGGPMMESPLVRKFADRHRLALVGVLGDVIQRGIYPASALDSVLAQIAQRTQHPEMTTVPVFTFGHSNGTGFSASYAAMRPDRVIGWVSFHSGGSWHLIFPGVEKVPGLIMHGDQDSYFDQGQMSAVKDLRRQRNAPVALLVDGESGHWPRDRDATFSLVTKFCESCLRLRFSGWQRNAEQLAWPDEDLQTPAIDSGWLGEHYDREQGGMQTLAIFPYSQFPGERSTANWLPDETFAQAWQNYAATGKP</sequence>
<comment type="caution">
    <text evidence="2">The sequence shown here is derived from an EMBL/GenBank/DDBJ whole genome shotgun (WGS) entry which is preliminary data.</text>
</comment>
<evidence type="ECO:0000313" key="3">
    <source>
        <dbReference type="Proteomes" id="UP000011885"/>
    </source>
</evidence>
<feature type="region of interest" description="Disordered" evidence="1">
    <location>
        <begin position="92"/>
        <end position="111"/>
    </location>
</feature>
<dbReference type="EMBL" id="ANOH01000023">
    <property type="protein sequence ID" value="EMI58287.1"/>
    <property type="molecule type" value="Genomic_DNA"/>
</dbReference>
<organism evidence="2 3">
    <name type="scientific">Rhodopirellula sallentina SM41</name>
    <dbReference type="NCBI Taxonomy" id="1263870"/>
    <lineage>
        <taxon>Bacteria</taxon>
        <taxon>Pseudomonadati</taxon>
        <taxon>Planctomycetota</taxon>
        <taxon>Planctomycetia</taxon>
        <taxon>Pirellulales</taxon>
        <taxon>Pirellulaceae</taxon>
        <taxon>Rhodopirellula</taxon>
    </lineage>
</organism>
<dbReference type="InterPro" id="IPR008969">
    <property type="entry name" value="CarboxyPept-like_regulatory"/>
</dbReference>
<accession>M5UA33</accession>